<dbReference type="RefSeq" id="WP_129719834.1">
    <property type="nucleotide sequence ID" value="NZ_LR214951.1"/>
</dbReference>
<keyword evidence="3 10" id="KW-0808">Transferase</keyword>
<keyword evidence="4 10" id="KW-0812">Transmembrane</keyword>
<keyword evidence="6 10" id="KW-0443">Lipid metabolism</keyword>
<name>A0A449A5C1_9BACT</name>
<evidence type="ECO:0000256" key="4">
    <source>
        <dbReference type="ARBA" id="ARBA00022692"/>
    </source>
</evidence>
<dbReference type="UniPathway" id="UPA00085"/>
<protein>
    <recommendedName>
        <fullName evidence="10">Glycerol-3-phosphate acyltransferase</fullName>
    </recommendedName>
    <alternativeName>
        <fullName evidence="10">Acyl-PO4 G3P acyltransferase</fullName>
    </alternativeName>
    <alternativeName>
        <fullName evidence="10">Acyl-phosphate--glycerol-3-phosphate acyltransferase</fullName>
    </alternativeName>
    <alternativeName>
        <fullName evidence="10">G3P acyltransferase</fullName>
        <shortName evidence="10">GPAT</shortName>
        <ecNumber evidence="10">2.3.1.275</ecNumber>
    </alternativeName>
    <alternativeName>
        <fullName evidence="10">Lysophosphatidic acid synthase</fullName>
        <shortName evidence="10">LPA synthase</shortName>
    </alternativeName>
</protein>
<keyword evidence="9 10" id="KW-1208">Phospholipid metabolism</keyword>
<accession>A0A449A5C1</accession>
<comment type="catalytic activity">
    <reaction evidence="10">
        <text>an acyl phosphate + sn-glycerol 3-phosphate = a 1-acyl-sn-glycero-3-phosphate + phosphate</text>
        <dbReference type="Rhea" id="RHEA:34075"/>
        <dbReference type="ChEBI" id="CHEBI:43474"/>
        <dbReference type="ChEBI" id="CHEBI:57597"/>
        <dbReference type="ChEBI" id="CHEBI:57970"/>
        <dbReference type="ChEBI" id="CHEBI:59918"/>
        <dbReference type="EC" id="2.3.1.275"/>
    </reaction>
</comment>
<dbReference type="GO" id="GO:0008654">
    <property type="term" value="P:phospholipid biosynthetic process"/>
    <property type="evidence" value="ECO:0007669"/>
    <property type="project" value="UniProtKB-UniRule"/>
</dbReference>
<evidence type="ECO:0000256" key="8">
    <source>
        <dbReference type="ARBA" id="ARBA00023209"/>
    </source>
</evidence>
<dbReference type="GO" id="GO:0005886">
    <property type="term" value="C:plasma membrane"/>
    <property type="evidence" value="ECO:0007669"/>
    <property type="project" value="UniProtKB-SubCell"/>
</dbReference>
<dbReference type="OrthoDB" id="9777124at2"/>
<comment type="subunit">
    <text evidence="10">Probably interacts with PlsX.</text>
</comment>
<feature type="transmembrane region" description="Helical" evidence="10">
    <location>
        <begin position="125"/>
        <end position="149"/>
    </location>
</feature>
<dbReference type="Proteomes" id="UP000289440">
    <property type="component" value="Chromosome"/>
</dbReference>
<dbReference type="EC" id="2.3.1.275" evidence="10"/>
<dbReference type="SMART" id="SM01207">
    <property type="entry name" value="G3P_acyltransf"/>
    <property type="match status" value="1"/>
</dbReference>
<dbReference type="PANTHER" id="PTHR30309:SF0">
    <property type="entry name" value="GLYCEROL-3-PHOSPHATE ACYLTRANSFERASE-RELATED"/>
    <property type="match status" value="1"/>
</dbReference>
<dbReference type="NCBIfam" id="TIGR00023">
    <property type="entry name" value="glycerol-3-phosphate 1-O-acyltransferase PlsY"/>
    <property type="match status" value="1"/>
</dbReference>
<evidence type="ECO:0000256" key="9">
    <source>
        <dbReference type="ARBA" id="ARBA00023264"/>
    </source>
</evidence>
<evidence type="ECO:0000313" key="12">
    <source>
        <dbReference type="Proteomes" id="UP000289440"/>
    </source>
</evidence>
<evidence type="ECO:0000256" key="2">
    <source>
        <dbReference type="ARBA" id="ARBA00022516"/>
    </source>
</evidence>
<keyword evidence="8 10" id="KW-0594">Phospholipid biosynthesis</keyword>
<comment type="function">
    <text evidence="10">Catalyzes the transfer of an acyl group from acyl-phosphate (acyl-PO(4)) to glycerol-3-phosphate (G3P) to form lysophosphatidic acid (LPA). This enzyme utilizes acyl-phosphate as fatty acyl donor, but not acyl-CoA or acyl-ACP.</text>
</comment>
<evidence type="ECO:0000256" key="10">
    <source>
        <dbReference type="HAMAP-Rule" id="MF_01043"/>
    </source>
</evidence>
<evidence type="ECO:0000256" key="6">
    <source>
        <dbReference type="ARBA" id="ARBA00023098"/>
    </source>
</evidence>
<organism evidence="11 12">
    <name type="scientific">Mesomycoplasma neurolyticum</name>
    <dbReference type="NCBI Taxonomy" id="2120"/>
    <lineage>
        <taxon>Bacteria</taxon>
        <taxon>Bacillati</taxon>
        <taxon>Mycoplasmatota</taxon>
        <taxon>Mycoplasmoidales</taxon>
        <taxon>Metamycoplasmataceae</taxon>
        <taxon>Mesomycoplasma</taxon>
    </lineage>
</organism>
<keyword evidence="1 10" id="KW-1003">Cell membrane</keyword>
<feature type="transmembrane region" description="Helical" evidence="10">
    <location>
        <begin position="94"/>
        <end position="113"/>
    </location>
</feature>
<reference evidence="11 12" key="1">
    <citation type="submission" date="2019-01" db="EMBL/GenBank/DDBJ databases">
        <authorList>
            <consortium name="Pathogen Informatics"/>
        </authorList>
    </citation>
    <scope>NUCLEOTIDE SEQUENCE [LARGE SCALE GENOMIC DNA]</scope>
    <source>
        <strain evidence="11 12">NCTC10166</strain>
    </source>
</reference>
<keyword evidence="11" id="KW-0012">Acyltransferase</keyword>
<comment type="subcellular location">
    <subcellularLocation>
        <location evidence="10">Cell membrane</location>
        <topology evidence="10">Multi-pass membrane protein</topology>
    </subcellularLocation>
</comment>
<feature type="transmembrane region" description="Helical" evidence="10">
    <location>
        <begin position="156"/>
        <end position="176"/>
    </location>
</feature>
<comment type="similarity">
    <text evidence="10">Belongs to the PlsY family.</text>
</comment>
<comment type="pathway">
    <text evidence="10">Lipid metabolism; phospholipid metabolism.</text>
</comment>
<dbReference type="InterPro" id="IPR003811">
    <property type="entry name" value="G3P_acylTferase_PlsY"/>
</dbReference>
<dbReference type="Pfam" id="PF02660">
    <property type="entry name" value="G3P_acyltransf"/>
    <property type="match status" value="1"/>
</dbReference>
<evidence type="ECO:0000256" key="5">
    <source>
        <dbReference type="ARBA" id="ARBA00022989"/>
    </source>
</evidence>
<evidence type="ECO:0000256" key="1">
    <source>
        <dbReference type="ARBA" id="ARBA00022475"/>
    </source>
</evidence>
<feature type="transmembrane region" description="Helical" evidence="10">
    <location>
        <begin position="60"/>
        <end position="82"/>
    </location>
</feature>
<keyword evidence="2 10" id="KW-0444">Lipid biosynthesis</keyword>
<evidence type="ECO:0000256" key="7">
    <source>
        <dbReference type="ARBA" id="ARBA00023136"/>
    </source>
</evidence>
<evidence type="ECO:0000256" key="3">
    <source>
        <dbReference type="ARBA" id="ARBA00022679"/>
    </source>
</evidence>
<evidence type="ECO:0000313" key="11">
    <source>
        <dbReference type="EMBL" id="VEU59445.1"/>
    </source>
</evidence>
<sequence length="229" mass="25849">MPLWLNIILINLSALVVGYLIGSINISIILTKLKYKKDIREQGSNNAGSTNVLRVHGTKVALPIFIFDILKSFFCLMFFALLQKHLNNNIAFKYIIPQFSALGAVVGHIWPIYFNFKGGKGAACLLGAFLGINIIIVIIGIIIFLTIVLTTKYVSLGSIVAPFILIMLSFIPWIIMGPLGYLNWQDKYTLYWINTLILLVSYIFVVYSHKANIVRLLNKKENKLSLKRK</sequence>
<keyword evidence="12" id="KW-1185">Reference proteome</keyword>
<feature type="transmembrane region" description="Helical" evidence="10">
    <location>
        <begin position="188"/>
        <end position="207"/>
    </location>
</feature>
<dbReference type="GO" id="GO:0043772">
    <property type="term" value="F:acyl-phosphate glycerol-3-phosphate acyltransferase activity"/>
    <property type="evidence" value="ECO:0007669"/>
    <property type="project" value="UniProtKB-UniRule"/>
</dbReference>
<dbReference type="HAMAP" id="MF_01043">
    <property type="entry name" value="PlsY"/>
    <property type="match status" value="1"/>
</dbReference>
<dbReference type="PANTHER" id="PTHR30309">
    <property type="entry name" value="INNER MEMBRANE PROTEIN YGIH"/>
    <property type="match status" value="1"/>
</dbReference>
<dbReference type="KEGG" id="mnu:NCTC10166_00418"/>
<proteinExistence type="inferred from homology"/>
<dbReference type="EMBL" id="LR214951">
    <property type="protein sequence ID" value="VEU59445.1"/>
    <property type="molecule type" value="Genomic_DNA"/>
</dbReference>
<dbReference type="AlphaFoldDB" id="A0A449A5C1"/>
<keyword evidence="7 10" id="KW-0472">Membrane</keyword>
<keyword evidence="5 10" id="KW-1133">Transmembrane helix</keyword>
<gene>
    <name evidence="10 11" type="primary">plsY</name>
    <name evidence="11" type="ORF">NCTC10166_00418</name>
</gene>
<feature type="transmembrane region" description="Helical" evidence="10">
    <location>
        <begin position="7"/>
        <end position="30"/>
    </location>
</feature>